<evidence type="ECO:0000313" key="5">
    <source>
        <dbReference type="EMBL" id="AFZ68844.1"/>
    </source>
</evidence>
<dbReference type="GO" id="GO:0003700">
    <property type="term" value="F:DNA-binding transcription factor activity"/>
    <property type="evidence" value="ECO:0007669"/>
    <property type="project" value="InterPro"/>
</dbReference>
<dbReference type="InterPro" id="IPR051081">
    <property type="entry name" value="HTH_MetalResp_TranReg"/>
</dbReference>
<reference evidence="6" key="1">
    <citation type="submission" date="2012-03" db="EMBL/GenBank/DDBJ databases">
        <title>Complete sequence of chromosome of Deinococcus peraridilitoris DSM 19664.</title>
        <authorList>
            <person name="Lucas S."/>
            <person name="Copeland A."/>
            <person name="Lapidus A."/>
            <person name="Glavina del Rio T."/>
            <person name="Dalin E."/>
            <person name="Tice H."/>
            <person name="Bruce D."/>
            <person name="Goodwin L."/>
            <person name="Pitluck S."/>
            <person name="Peters L."/>
            <person name="Mikhailova N."/>
            <person name="Lu M."/>
            <person name="Kyrpides N."/>
            <person name="Mavromatis K."/>
            <person name="Ivanova N."/>
            <person name="Brettin T."/>
            <person name="Detter J.C."/>
            <person name="Han C."/>
            <person name="Larimer F."/>
            <person name="Land M."/>
            <person name="Hauser L."/>
            <person name="Markowitz V."/>
            <person name="Cheng J.-F."/>
            <person name="Hugenholtz P."/>
            <person name="Woyke T."/>
            <person name="Wu D."/>
            <person name="Pukall R."/>
            <person name="Steenblock K."/>
            <person name="Brambilla E."/>
            <person name="Klenk H.-P."/>
            <person name="Eisen J.A."/>
        </authorList>
    </citation>
    <scope>NUCLEOTIDE SEQUENCE [LARGE SCALE GENOMIC DNA]</scope>
    <source>
        <strain evidence="6">DSM 19664 / LMG 22246 / CIP 109416 / KR-200</strain>
    </source>
</reference>
<accession>L0A5X3</accession>
<dbReference type="Gene3D" id="1.10.10.10">
    <property type="entry name" value="Winged helix-like DNA-binding domain superfamily/Winged helix DNA-binding domain"/>
    <property type="match status" value="1"/>
</dbReference>
<keyword evidence="3" id="KW-0804">Transcription</keyword>
<dbReference type="AlphaFoldDB" id="L0A5X3"/>
<dbReference type="RefSeq" id="WP_015237142.1">
    <property type="nucleotide sequence ID" value="NC_019793.1"/>
</dbReference>
<dbReference type="PANTHER" id="PTHR33154:SF18">
    <property type="entry name" value="ARSENICAL RESISTANCE OPERON REPRESSOR"/>
    <property type="match status" value="1"/>
</dbReference>
<dbReference type="InterPro" id="IPR001845">
    <property type="entry name" value="HTH_ArsR_DNA-bd_dom"/>
</dbReference>
<dbReference type="PROSITE" id="PS50987">
    <property type="entry name" value="HTH_ARSR_2"/>
    <property type="match status" value="1"/>
</dbReference>
<keyword evidence="2" id="KW-0238">DNA-binding</keyword>
<proteinExistence type="predicted"/>
<dbReference type="NCBIfam" id="NF033788">
    <property type="entry name" value="HTH_metalloreg"/>
    <property type="match status" value="1"/>
</dbReference>
<dbReference type="PRINTS" id="PR00778">
    <property type="entry name" value="HTHARSR"/>
</dbReference>
<dbReference type="InterPro" id="IPR036390">
    <property type="entry name" value="WH_DNA-bd_sf"/>
</dbReference>
<feature type="domain" description="HTH arsR-type" evidence="4">
    <location>
        <begin position="2"/>
        <end position="97"/>
    </location>
</feature>
<dbReference type="Proteomes" id="UP000010467">
    <property type="component" value="Chromosome"/>
</dbReference>
<dbReference type="InterPro" id="IPR011991">
    <property type="entry name" value="ArsR-like_HTH"/>
</dbReference>
<evidence type="ECO:0000256" key="2">
    <source>
        <dbReference type="ARBA" id="ARBA00023125"/>
    </source>
</evidence>
<dbReference type="SUPFAM" id="SSF46785">
    <property type="entry name" value="Winged helix' DNA-binding domain"/>
    <property type="match status" value="1"/>
</dbReference>
<dbReference type="SMART" id="SM00418">
    <property type="entry name" value="HTH_ARSR"/>
    <property type="match status" value="1"/>
</dbReference>
<dbReference type="STRING" id="937777.Deipe_3408"/>
<dbReference type="OrthoDB" id="9798835at2"/>
<dbReference type="GO" id="GO:0003677">
    <property type="term" value="F:DNA binding"/>
    <property type="evidence" value="ECO:0007669"/>
    <property type="project" value="UniProtKB-KW"/>
</dbReference>
<keyword evidence="1" id="KW-0805">Transcription regulation</keyword>
<keyword evidence="6" id="KW-1185">Reference proteome</keyword>
<dbReference type="KEGG" id="dpd:Deipe_3408"/>
<protein>
    <submittedName>
        <fullName evidence="5">Putative transcriptional regulator</fullName>
    </submittedName>
</protein>
<dbReference type="HOGENOM" id="CLU_097806_3_5_0"/>
<dbReference type="PATRIC" id="fig|937777.3.peg.3420"/>
<dbReference type="EMBL" id="CP003382">
    <property type="protein sequence ID" value="AFZ68844.1"/>
    <property type="molecule type" value="Genomic_DNA"/>
</dbReference>
<evidence type="ECO:0000259" key="4">
    <source>
        <dbReference type="PROSITE" id="PS50987"/>
    </source>
</evidence>
<dbReference type="PANTHER" id="PTHR33154">
    <property type="entry name" value="TRANSCRIPTIONAL REGULATOR, ARSR FAMILY"/>
    <property type="match status" value="1"/>
</dbReference>
<evidence type="ECO:0000313" key="6">
    <source>
        <dbReference type="Proteomes" id="UP000010467"/>
    </source>
</evidence>
<evidence type="ECO:0000256" key="3">
    <source>
        <dbReference type="ARBA" id="ARBA00023163"/>
    </source>
</evidence>
<dbReference type="Pfam" id="PF01022">
    <property type="entry name" value="HTH_5"/>
    <property type="match status" value="1"/>
</dbReference>
<name>L0A5X3_DEIPD</name>
<sequence>MIRTVAQESVALSRIKALAHDIRYEIVRMLADGERCVCDLEVQLELPQSKVSYHLGILREVGIVVSESRGKNSYYRLVDEVLYTLGGEVLRDVFTAARSGLYQNKSVC</sequence>
<dbReference type="InterPro" id="IPR036388">
    <property type="entry name" value="WH-like_DNA-bd_sf"/>
</dbReference>
<dbReference type="eggNOG" id="COG0640">
    <property type="taxonomic scope" value="Bacteria"/>
</dbReference>
<organism evidence="5 6">
    <name type="scientific">Deinococcus peraridilitoris (strain DSM 19664 / LMG 22246 / CIP 109416 / KR-200)</name>
    <dbReference type="NCBI Taxonomy" id="937777"/>
    <lineage>
        <taxon>Bacteria</taxon>
        <taxon>Thermotogati</taxon>
        <taxon>Deinococcota</taxon>
        <taxon>Deinococci</taxon>
        <taxon>Deinococcales</taxon>
        <taxon>Deinococcaceae</taxon>
        <taxon>Deinococcus</taxon>
    </lineage>
</organism>
<evidence type="ECO:0000256" key="1">
    <source>
        <dbReference type="ARBA" id="ARBA00023015"/>
    </source>
</evidence>
<dbReference type="CDD" id="cd00090">
    <property type="entry name" value="HTH_ARSR"/>
    <property type="match status" value="1"/>
</dbReference>
<gene>
    <name evidence="5" type="ordered locus">Deipe_3408</name>
</gene>